<feature type="compositionally biased region" description="Low complexity" evidence="1">
    <location>
        <begin position="96"/>
        <end position="108"/>
    </location>
</feature>
<sequence length="183" mass="20010">MDSVDLLELNDAALRNSTTSDGSTSPFVFFDVLALNCSLEARQDLPEDQNPFQATQTESTKLMNDSLSLSSPIIESFLLDQVTTSPDSNSELNADTSPSPTLLSSSSTSLSMHPYHVAVIQLARRSNCSTPLSSILEPYKQPTQVCLYDPANPESGIPCTCNWEPVRCSCYVGEFILSLMEFQ</sequence>
<organism evidence="2 3">
    <name type="scientific">Rhizoclosmatium globosum</name>
    <dbReference type="NCBI Taxonomy" id="329046"/>
    <lineage>
        <taxon>Eukaryota</taxon>
        <taxon>Fungi</taxon>
        <taxon>Fungi incertae sedis</taxon>
        <taxon>Chytridiomycota</taxon>
        <taxon>Chytridiomycota incertae sedis</taxon>
        <taxon>Chytridiomycetes</taxon>
        <taxon>Chytridiales</taxon>
        <taxon>Chytriomycetaceae</taxon>
        <taxon>Rhizoclosmatium</taxon>
    </lineage>
</organism>
<feature type="compositionally biased region" description="Polar residues" evidence="1">
    <location>
        <begin position="85"/>
        <end position="95"/>
    </location>
</feature>
<evidence type="ECO:0000313" key="3">
    <source>
        <dbReference type="Proteomes" id="UP000193642"/>
    </source>
</evidence>
<comment type="caution">
    <text evidence="2">The sequence shown here is derived from an EMBL/GenBank/DDBJ whole genome shotgun (WGS) entry which is preliminary data.</text>
</comment>
<reference evidence="2 3" key="1">
    <citation type="submission" date="2016-07" db="EMBL/GenBank/DDBJ databases">
        <title>Pervasive Adenine N6-methylation of Active Genes in Fungi.</title>
        <authorList>
            <consortium name="DOE Joint Genome Institute"/>
            <person name="Mondo S.J."/>
            <person name="Dannebaum R.O."/>
            <person name="Kuo R.C."/>
            <person name="Labutti K."/>
            <person name="Haridas S."/>
            <person name="Kuo A."/>
            <person name="Salamov A."/>
            <person name="Ahrendt S.R."/>
            <person name="Lipzen A."/>
            <person name="Sullivan W."/>
            <person name="Andreopoulos W.B."/>
            <person name="Clum A."/>
            <person name="Lindquist E."/>
            <person name="Daum C."/>
            <person name="Ramamoorthy G.K."/>
            <person name="Gryganskyi A."/>
            <person name="Culley D."/>
            <person name="Magnuson J.K."/>
            <person name="James T.Y."/>
            <person name="O'Malley M.A."/>
            <person name="Stajich J.E."/>
            <person name="Spatafora J.W."/>
            <person name="Visel A."/>
            <person name="Grigoriev I.V."/>
        </authorList>
    </citation>
    <scope>NUCLEOTIDE SEQUENCE [LARGE SCALE GENOMIC DNA]</scope>
    <source>
        <strain evidence="2 3">JEL800</strain>
    </source>
</reference>
<name>A0A1Y2C7I4_9FUNG</name>
<dbReference type="AlphaFoldDB" id="A0A1Y2C7I4"/>
<gene>
    <name evidence="2" type="ORF">BCR33DRAFT_851235</name>
</gene>
<feature type="region of interest" description="Disordered" evidence="1">
    <location>
        <begin position="85"/>
        <end position="108"/>
    </location>
</feature>
<dbReference type="Proteomes" id="UP000193642">
    <property type="component" value="Unassembled WGS sequence"/>
</dbReference>
<keyword evidence="3" id="KW-1185">Reference proteome</keyword>
<dbReference type="EMBL" id="MCGO01000026">
    <property type="protein sequence ID" value="ORY42990.1"/>
    <property type="molecule type" value="Genomic_DNA"/>
</dbReference>
<evidence type="ECO:0000313" key="2">
    <source>
        <dbReference type="EMBL" id="ORY42990.1"/>
    </source>
</evidence>
<proteinExistence type="predicted"/>
<accession>A0A1Y2C7I4</accession>
<protein>
    <submittedName>
        <fullName evidence="2">Uncharacterized protein</fullName>
    </submittedName>
</protein>
<evidence type="ECO:0000256" key="1">
    <source>
        <dbReference type="SAM" id="MobiDB-lite"/>
    </source>
</evidence>